<protein>
    <submittedName>
        <fullName evidence="5">KH domain-containing, RNA-binding, signal transduction-associated protein 3</fullName>
    </submittedName>
</protein>
<evidence type="ECO:0000256" key="2">
    <source>
        <dbReference type="PROSITE-ProRule" id="PRU00117"/>
    </source>
</evidence>
<dbReference type="OrthoDB" id="6777263at2759"/>
<feature type="region of interest" description="Disordered" evidence="3">
    <location>
        <begin position="1"/>
        <end position="23"/>
    </location>
</feature>
<sequence>MEFKREQRMNPMAMQQQQQPASLGPASVKYLEELKTEVTQLDTGALSHSARLINDEIKRVEQGNAKKQVPTVEAHHSRPQGVALKVKIPVKDFPKFNFVGKLLGPKGMSLKRLQEETGTKMSILGKGSMRDKNKEEEMKKEGGKYAHLNEDLHLLIEVYSEASDCYARLSHAVSEVQKFLTPDYNDEISQQQMEEMMFLNGEKPTPGGVGGGRGRGRGGPRGAGRGGILGGGPTGGGVGRAAPPGRVVPNRGAPRGGSTIGAARGTPRGAPSGRGRPAPPPAQNTSYNDYSNQGYEEYSDPYARETYDAGYGGGDTQYFDYGHGSSAAGGYEETGYEGGYEQTGYGETGGGWGSSNNQMKAPSTRGSRGQFRQHPYGGRGAGAY</sequence>
<feature type="compositionally biased region" description="Polar residues" evidence="3">
    <location>
        <begin position="283"/>
        <end position="294"/>
    </location>
</feature>
<feature type="region of interest" description="Disordered" evidence="3">
    <location>
        <begin position="202"/>
        <end position="295"/>
    </location>
</feature>
<dbReference type="PROSITE" id="PS50084">
    <property type="entry name" value="KH_TYPE_1"/>
    <property type="match status" value="1"/>
</dbReference>
<dbReference type="EMBL" id="NEDP02005561">
    <property type="protein sequence ID" value="OWF38567.1"/>
    <property type="molecule type" value="Genomic_DNA"/>
</dbReference>
<feature type="compositionally biased region" description="Low complexity" evidence="3">
    <location>
        <begin position="261"/>
        <end position="276"/>
    </location>
</feature>
<evidence type="ECO:0000313" key="6">
    <source>
        <dbReference type="Proteomes" id="UP000242188"/>
    </source>
</evidence>
<keyword evidence="1 2" id="KW-0694">RNA-binding</keyword>
<feature type="compositionally biased region" description="Low complexity" evidence="3">
    <location>
        <begin position="11"/>
        <end position="21"/>
    </location>
</feature>
<dbReference type="InterPro" id="IPR055256">
    <property type="entry name" value="KH_1_KHDC4/BBP-like"/>
</dbReference>
<dbReference type="PANTHER" id="PTHR11208:SF42">
    <property type="entry name" value="QUAKING RELATED 54B, ISOFORM E"/>
    <property type="match status" value="1"/>
</dbReference>
<dbReference type="GO" id="GO:0003729">
    <property type="term" value="F:mRNA binding"/>
    <property type="evidence" value="ECO:0007669"/>
    <property type="project" value="TreeGrafter"/>
</dbReference>
<feature type="compositionally biased region" description="Gly residues" evidence="3">
    <location>
        <begin position="207"/>
        <end position="239"/>
    </location>
</feature>
<dbReference type="Pfam" id="PF22675">
    <property type="entry name" value="KH-I_KHDC4-BBP"/>
    <property type="match status" value="1"/>
</dbReference>
<feature type="compositionally biased region" description="Polar residues" evidence="3">
    <location>
        <begin position="354"/>
        <end position="367"/>
    </location>
</feature>
<reference evidence="5 6" key="1">
    <citation type="journal article" date="2017" name="Nat. Ecol. Evol.">
        <title>Scallop genome provides insights into evolution of bilaterian karyotype and development.</title>
        <authorList>
            <person name="Wang S."/>
            <person name="Zhang J."/>
            <person name="Jiao W."/>
            <person name="Li J."/>
            <person name="Xun X."/>
            <person name="Sun Y."/>
            <person name="Guo X."/>
            <person name="Huan P."/>
            <person name="Dong B."/>
            <person name="Zhang L."/>
            <person name="Hu X."/>
            <person name="Sun X."/>
            <person name="Wang J."/>
            <person name="Zhao C."/>
            <person name="Wang Y."/>
            <person name="Wang D."/>
            <person name="Huang X."/>
            <person name="Wang R."/>
            <person name="Lv J."/>
            <person name="Li Y."/>
            <person name="Zhang Z."/>
            <person name="Liu B."/>
            <person name="Lu W."/>
            <person name="Hui Y."/>
            <person name="Liang J."/>
            <person name="Zhou Z."/>
            <person name="Hou R."/>
            <person name="Li X."/>
            <person name="Liu Y."/>
            <person name="Li H."/>
            <person name="Ning X."/>
            <person name="Lin Y."/>
            <person name="Zhao L."/>
            <person name="Xing Q."/>
            <person name="Dou J."/>
            <person name="Li Y."/>
            <person name="Mao J."/>
            <person name="Guo H."/>
            <person name="Dou H."/>
            <person name="Li T."/>
            <person name="Mu C."/>
            <person name="Jiang W."/>
            <person name="Fu Q."/>
            <person name="Fu X."/>
            <person name="Miao Y."/>
            <person name="Liu J."/>
            <person name="Yu Q."/>
            <person name="Li R."/>
            <person name="Liao H."/>
            <person name="Li X."/>
            <person name="Kong Y."/>
            <person name="Jiang Z."/>
            <person name="Chourrout D."/>
            <person name="Li R."/>
            <person name="Bao Z."/>
        </authorList>
    </citation>
    <scope>NUCLEOTIDE SEQUENCE [LARGE SCALE GENOMIC DNA]</scope>
    <source>
        <strain evidence="5 6">PY_sf001</strain>
    </source>
</reference>
<dbReference type="InterPro" id="IPR004087">
    <property type="entry name" value="KH_dom"/>
</dbReference>
<evidence type="ECO:0000259" key="4">
    <source>
        <dbReference type="SMART" id="SM00322"/>
    </source>
</evidence>
<evidence type="ECO:0000256" key="3">
    <source>
        <dbReference type="SAM" id="MobiDB-lite"/>
    </source>
</evidence>
<dbReference type="GO" id="GO:0005634">
    <property type="term" value="C:nucleus"/>
    <property type="evidence" value="ECO:0007669"/>
    <property type="project" value="TreeGrafter"/>
</dbReference>
<dbReference type="InterPro" id="IPR036612">
    <property type="entry name" value="KH_dom_type_1_sf"/>
</dbReference>
<proteinExistence type="predicted"/>
<dbReference type="STRING" id="6573.A0A210PQ15"/>
<keyword evidence="6" id="KW-1185">Reference proteome</keyword>
<dbReference type="Proteomes" id="UP000242188">
    <property type="component" value="Unassembled WGS sequence"/>
</dbReference>
<gene>
    <name evidence="5" type="ORF">KP79_PYT08946</name>
</gene>
<dbReference type="GO" id="GO:0000381">
    <property type="term" value="P:regulation of alternative mRNA splicing, via spliceosome"/>
    <property type="evidence" value="ECO:0007669"/>
    <property type="project" value="TreeGrafter"/>
</dbReference>
<dbReference type="Gene3D" id="3.30.1370.10">
    <property type="entry name" value="K Homology domain, type 1"/>
    <property type="match status" value="1"/>
</dbReference>
<dbReference type="SUPFAM" id="SSF54791">
    <property type="entry name" value="Eukaryotic type KH-domain (KH-domain type I)"/>
    <property type="match status" value="1"/>
</dbReference>
<evidence type="ECO:0000256" key="1">
    <source>
        <dbReference type="ARBA" id="ARBA00022884"/>
    </source>
</evidence>
<feature type="compositionally biased region" description="Low complexity" evidence="3">
    <location>
        <begin position="240"/>
        <end position="249"/>
    </location>
</feature>
<organism evidence="5 6">
    <name type="scientific">Mizuhopecten yessoensis</name>
    <name type="common">Japanese scallop</name>
    <name type="synonym">Patinopecten yessoensis</name>
    <dbReference type="NCBI Taxonomy" id="6573"/>
    <lineage>
        <taxon>Eukaryota</taxon>
        <taxon>Metazoa</taxon>
        <taxon>Spiralia</taxon>
        <taxon>Lophotrochozoa</taxon>
        <taxon>Mollusca</taxon>
        <taxon>Bivalvia</taxon>
        <taxon>Autobranchia</taxon>
        <taxon>Pteriomorphia</taxon>
        <taxon>Pectinida</taxon>
        <taxon>Pectinoidea</taxon>
        <taxon>Pectinidae</taxon>
        <taxon>Mizuhopecten</taxon>
    </lineage>
</organism>
<evidence type="ECO:0000313" key="5">
    <source>
        <dbReference type="EMBL" id="OWF38567.1"/>
    </source>
</evidence>
<dbReference type="SMART" id="SM00322">
    <property type="entry name" value="KH"/>
    <property type="match status" value="1"/>
</dbReference>
<dbReference type="InterPro" id="IPR045071">
    <property type="entry name" value="BBP-like"/>
</dbReference>
<accession>A0A210PQ15</accession>
<feature type="domain" description="K Homology" evidence="4">
    <location>
        <begin position="80"/>
        <end position="177"/>
    </location>
</feature>
<name>A0A210PQ15_MIZYE</name>
<feature type="region of interest" description="Disordered" evidence="3">
    <location>
        <begin position="339"/>
        <end position="384"/>
    </location>
</feature>
<dbReference type="CDD" id="cd22384">
    <property type="entry name" value="KH-I_KHDRBS"/>
    <property type="match status" value="1"/>
</dbReference>
<dbReference type="PANTHER" id="PTHR11208">
    <property type="entry name" value="RNA-BINDING PROTEIN RELATED"/>
    <property type="match status" value="1"/>
</dbReference>
<dbReference type="AlphaFoldDB" id="A0A210PQ15"/>
<comment type="caution">
    <text evidence="5">The sequence shown here is derived from an EMBL/GenBank/DDBJ whole genome shotgun (WGS) entry which is preliminary data.</text>
</comment>